<dbReference type="PROSITE" id="PS51365">
    <property type="entry name" value="RENAL_DIPEPTIDASE_2"/>
    <property type="match status" value="1"/>
</dbReference>
<dbReference type="Proteomes" id="UP001596391">
    <property type="component" value="Unassembled WGS sequence"/>
</dbReference>
<keyword evidence="2" id="KW-1185">Reference proteome</keyword>
<dbReference type="SUPFAM" id="SSF51556">
    <property type="entry name" value="Metallo-dependent hydrolases"/>
    <property type="match status" value="1"/>
</dbReference>
<protein>
    <submittedName>
        <fullName evidence="1">Dipeptidase</fullName>
    </submittedName>
</protein>
<reference evidence="2" key="1">
    <citation type="journal article" date="2019" name="Int. J. Syst. Evol. Microbiol.">
        <title>The Global Catalogue of Microorganisms (GCM) 10K type strain sequencing project: providing services to taxonomists for standard genome sequencing and annotation.</title>
        <authorList>
            <consortium name="The Broad Institute Genomics Platform"/>
            <consortium name="The Broad Institute Genome Sequencing Center for Infectious Disease"/>
            <person name="Wu L."/>
            <person name="Ma J."/>
        </authorList>
    </citation>
    <scope>NUCLEOTIDE SEQUENCE [LARGE SCALE GENOMIC DNA]</scope>
    <source>
        <strain evidence="2">CGMCC 1.16026</strain>
    </source>
</reference>
<accession>A0ABW1ZCW7</accession>
<dbReference type="InterPro" id="IPR032466">
    <property type="entry name" value="Metal_Hydrolase"/>
</dbReference>
<dbReference type="PROSITE" id="PS00869">
    <property type="entry name" value="RENAL_DIPEPTIDASE_1"/>
    <property type="match status" value="1"/>
</dbReference>
<sequence length="389" mass="43411">MNEQASWHDVHFTSLVIDGHVDTPQRFVDEGWSFSDPLNGGMLNLAAAGEGGLGAQFFAIWAEPTEWRGRFAHRTLELIDGLLRQIEKHSDTMALGTTAHDIELAYEHGKFCALMGIEGGHSIENSLALLRIYYDLGVRYMTLTWSNTNEWADSSGDLDDATVKHHGGLTEFGRDVVREMNKLGMMVDVSHVSDETFWDVLRTTRSPIIASHSSARALTNSLRNLTDEQLGAIATNNGIVMVNFYPNFIDDAWREAWAATSATREALYAEAEKLYRAQGAPVPYAAHLEVDRRFFREVFSQQQERPSVEILLDHFDHVIKVAGIDHVGIGSDFDGFALTPAGMETAAQLPEITRGLMERGYTVEQVRKVLGENLLRVMRAVEAESEREG</sequence>
<evidence type="ECO:0000313" key="1">
    <source>
        <dbReference type="EMBL" id="MFC6647262.1"/>
    </source>
</evidence>
<dbReference type="PANTHER" id="PTHR10443:SF12">
    <property type="entry name" value="DIPEPTIDASE"/>
    <property type="match status" value="1"/>
</dbReference>
<name>A0ABW1ZCW7_9BACT</name>
<dbReference type="RefSeq" id="WP_263370831.1">
    <property type="nucleotide sequence ID" value="NZ_JAGSYD010000002.1"/>
</dbReference>
<dbReference type="Gene3D" id="3.20.20.140">
    <property type="entry name" value="Metal-dependent hydrolases"/>
    <property type="match status" value="1"/>
</dbReference>
<proteinExistence type="predicted"/>
<dbReference type="EMBL" id="JBHSWI010000001">
    <property type="protein sequence ID" value="MFC6647262.1"/>
    <property type="molecule type" value="Genomic_DNA"/>
</dbReference>
<organism evidence="1 2">
    <name type="scientific">Granulicella cerasi</name>
    <dbReference type="NCBI Taxonomy" id="741063"/>
    <lineage>
        <taxon>Bacteria</taxon>
        <taxon>Pseudomonadati</taxon>
        <taxon>Acidobacteriota</taxon>
        <taxon>Terriglobia</taxon>
        <taxon>Terriglobales</taxon>
        <taxon>Acidobacteriaceae</taxon>
        <taxon>Granulicella</taxon>
    </lineage>
</organism>
<dbReference type="CDD" id="cd01301">
    <property type="entry name" value="rDP_like"/>
    <property type="match status" value="1"/>
</dbReference>
<comment type="caution">
    <text evidence="1">The sequence shown here is derived from an EMBL/GenBank/DDBJ whole genome shotgun (WGS) entry which is preliminary data.</text>
</comment>
<dbReference type="Pfam" id="PF01244">
    <property type="entry name" value="Peptidase_M19"/>
    <property type="match status" value="1"/>
</dbReference>
<evidence type="ECO:0000313" key="2">
    <source>
        <dbReference type="Proteomes" id="UP001596391"/>
    </source>
</evidence>
<gene>
    <name evidence="1" type="ORF">ACFQBQ_17130</name>
</gene>
<dbReference type="InterPro" id="IPR008257">
    <property type="entry name" value="Pept_M19"/>
</dbReference>
<dbReference type="InterPro" id="IPR000180">
    <property type="entry name" value="Dipep_AS"/>
</dbReference>
<dbReference type="PANTHER" id="PTHR10443">
    <property type="entry name" value="MICROSOMAL DIPEPTIDASE"/>
    <property type="match status" value="1"/>
</dbReference>